<gene>
    <name evidence="3" type="ORF">J2I46_23730</name>
</gene>
<proteinExistence type="predicted"/>
<evidence type="ECO:0000259" key="2">
    <source>
        <dbReference type="Pfam" id="PF06439"/>
    </source>
</evidence>
<dbReference type="Proteomes" id="UP000664628">
    <property type="component" value="Unassembled WGS sequence"/>
</dbReference>
<dbReference type="EMBL" id="JAFMYW010000008">
    <property type="protein sequence ID" value="MBO0951615.1"/>
    <property type="molecule type" value="Genomic_DNA"/>
</dbReference>
<accession>A0ABS3JNR4</accession>
<feature type="chain" id="PRO_5046543402" evidence="1">
    <location>
        <begin position="23"/>
        <end position="371"/>
    </location>
</feature>
<reference evidence="3 4" key="1">
    <citation type="submission" date="2021-03" db="EMBL/GenBank/DDBJ databases">
        <title>Fibrella sp. HMF5405 genome sequencing and assembly.</title>
        <authorList>
            <person name="Kang H."/>
            <person name="Kim H."/>
            <person name="Bae S."/>
            <person name="Joh K."/>
        </authorList>
    </citation>
    <scope>NUCLEOTIDE SEQUENCE [LARGE SCALE GENOMIC DNA]</scope>
    <source>
        <strain evidence="3 4">HMF5405</strain>
    </source>
</reference>
<evidence type="ECO:0000313" key="3">
    <source>
        <dbReference type="EMBL" id="MBO0951615.1"/>
    </source>
</evidence>
<comment type="caution">
    <text evidence="3">The sequence shown here is derived from an EMBL/GenBank/DDBJ whole genome shotgun (WGS) entry which is preliminary data.</text>
</comment>
<keyword evidence="4" id="KW-1185">Reference proteome</keyword>
<keyword evidence="1" id="KW-0732">Signal</keyword>
<dbReference type="RefSeq" id="WP_207331564.1">
    <property type="nucleotide sequence ID" value="NZ_JAFMYW010000008.1"/>
</dbReference>
<dbReference type="InterPro" id="IPR010496">
    <property type="entry name" value="AL/BT2_dom"/>
</dbReference>
<feature type="domain" description="3-keto-alpha-glucoside-1,2-lyase/3-keto-2-hydroxy-glucal hydratase" evidence="2">
    <location>
        <begin position="30"/>
        <end position="263"/>
    </location>
</feature>
<feature type="signal peptide" evidence="1">
    <location>
        <begin position="1"/>
        <end position="22"/>
    </location>
</feature>
<dbReference type="Pfam" id="PF06439">
    <property type="entry name" value="3keto-disac_hyd"/>
    <property type="match status" value="1"/>
</dbReference>
<evidence type="ECO:0000256" key="1">
    <source>
        <dbReference type="SAM" id="SignalP"/>
    </source>
</evidence>
<sequence length="371" mass="41530">MKKIARHCLILFLAYPTYFLSAQPITASRWTSLFNGKNLVGWDTYLRQPEGTDKPPFGLNNDPLRVFTVAEGAIHVSGQMWGGISTRQEFENYHLRFQVKWGAKKWYPSDTTKRDAGLLYHATGPMTFAYDCWLRSNELQIQEGEIGDFFGVGGGSAEFPMKKVTVRGNMLDQYDADAPLQRNADAIGAGRVYRSGDFESPHGQWTTGELITRGADAVYIVNGYVVNRLFNTYRPALRQQTTRGKLQFQSEGAEVYYRHIELRPVNFSRSGLPKLVADKLAIRGIQADKPQTVRITNQGELVELVAVELIGTDNDRFILDLPAFPLQLAKGKSISLPVRVRPNTAPGTLVKLRLETVLGPVPALEVMLQSH</sequence>
<organism evidence="3 4">
    <name type="scientific">Fibrella forsythiae</name>
    <dbReference type="NCBI Taxonomy" id="2817061"/>
    <lineage>
        <taxon>Bacteria</taxon>
        <taxon>Pseudomonadati</taxon>
        <taxon>Bacteroidota</taxon>
        <taxon>Cytophagia</taxon>
        <taxon>Cytophagales</taxon>
        <taxon>Spirosomataceae</taxon>
        <taxon>Fibrella</taxon>
    </lineage>
</organism>
<protein>
    <submittedName>
        <fullName evidence="3">DUF1080 domain-containing protein</fullName>
    </submittedName>
</protein>
<name>A0ABS3JNR4_9BACT</name>
<evidence type="ECO:0000313" key="4">
    <source>
        <dbReference type="Proteomes" id="UP000664628"/>
    </source>
</evidence>
<dbReference type="Gene3D" id="2.60.120.560">
    <property type="entry name" value="Exo-inulinase, domain 1"/>
    <property type="match status" value="1"/>
</dbReference>